<dbReference type="EMBL" id="VDMD01000036">
    <property type="protein sequence ID" value="TRM58425.1"/>
    <property type="molecule type" value="Genomic_DNA"/>
</dbReference>
<keyword evidence="3" id="KW-1185">Reference proteome</keyword>
<accession>A0A550CAX5</accession>
<name>A0A550CAX5_9AGAR</name>
<sequence length="59" mass="5956">SSTSTATNMCCQAPATQTSSPANAAVASSTSDATRTHASAPQCCHCGWRGAHSPDCPFK</sequence>
<dbReference type="AlphaFoldDB" id="A0A550CAX5"/>
<organism evidence="2 3">
    <name type="scientific">Schizophyllum amplum</name>
    <dbReference type="NCBI Taxonomy" id="97359"/>
    <lineage>
        <taxon>Eukaryota</taxon>
        <taxon>Fungi</taxon>
        <taxon>Dikarya</taxon>
        <taxon>Basidiomycota</taxon>
        <taxon>Agaricomycotina</taxon>
        <taxon>Agaricomycetes</taxon>
        <taxon>Agaricomycetidae</taxon>
        <taxon>Agaricales</taxon>
        <taxon>Schizophyllaceae</taxon>
        <taxon>Schizophyllum</taxon>
    </lineage>
</organism>
<dbReference type="EMBL" id="VDMD01000014">
    <property type="protein sequence ID" value="TRM61957.1"/>
    <property type="molecule type" value="Genomic_DNA"/>
</dbReference>
<gene>
    <name evidence="2" type="ORF">BD626DRAFT_404727</name>
    <name evidence="1" type="ORF">BD626DRAFT_410620</name>
</gene>
<evidence type="ECO:0000313" key="2">
    <source>
        <dbReference type="EMBL" id="TRM61957.1"/>
    </source>
</evidence>
<feature type="non-terminal residue" evidence="2">
    <location>
        <position position="1"/>
    </location>
</feature>
<evidence type="ECO:0000313" key="1">
    <source>
        <dbReference type="EMBL" id="TRM58425.1"/>
    </source>
</evidence>
<reference evidence="2 3" key="1">
    <citation type="journal article" date="2019" name="New Phytol.">
        <title>Comparative genomics reveals unique wood-decay strategies and fruiting body development in the Schizophyllaceae.</title>
        <authorList>
            <person name="Almasi E."/>
            <person name="Sahu N."/>
            <person name="Krizsan K."/>
            <person name="Balint B."/>
            <person name="Kovacs G.M."/>
            <person name="Kiss B."/>
            <person name="Cseklye J."/>
            <person name="Drula E."/>
            <person name="Henrissat B."/>
            <person name="Nagy I."/>
            <person name="Chovatia M."/>
            <person name="Adam C."/>
            <person name="LaButti K."/>
            <person name="Lipzen A."/>
            <person name="Riley R."/>
            <person name="Grigoriev I.V."/>
            <person name="Nagy L.G."/>
        </authorList>
    </citation>
    <scope>NUCLEOTIDE SEQUENCE [LARGE SCALE GENOMIC DNA]</scope>
    <source>
        <strain evidence="2 3">NL-1724</strain>
    </source>
</reference>
<reference evidence="2" key="2">
    <citation type="submission" date="2019-06" db="EMBL/GenBank/DDBJ databases">
        <authorList>
            <consortium name="DOE Joint Genome Institute"/>
            <person name="Ahrendt S.R."/>
            <person name="Cantor M.N."/>
            <person name="Hua S.X."/>
        </authorList>
    </citation>
    <scope>NUCLEOTIDE SEQUENCE</scope>
    <source>
        <strain evidence="2">NL-1724</strain>
    </source>
</reference>
<dbReference type="OrthoDB" id="2919358at2759"/>
<dbReference type="Proteomes" id="UP000320762">
    <property type="component" value="Unassembled WGS sequence"/>
</dbReference>
<proteinExistence type="predicted"/>
<evidence type="ECO:0000313" key="3">
    <source>
        <dbReference type="Proteomes" id="UP000320762"/>
    </source>
</evidence>
<comment type="caution">
    <text evidence="2">The sequence shown here is derived from an EMBL/GenBank/DDBJ whole genome shotgun (WGS) entry which is preliminary data.</text>
</comment>
<protein>
    <submittedName>
        <fullName evidence="2">Uncharacterized protein</fullName>
    </submittedName>
</protein>